<dbReference type="Proteomes" id="UP000678499">
    <property type="component" value="Unassembled WGS sequence"/>
</dbReference>
<dbReference type="OrthoDB" id="6501435at2759"/>
<keyword evidence="5 13" id="KW-0349">Heme</keyword>
<evidence type="ECO:0000256" key="4">
    <source>
        <dbReference type="ARBA" id="ARBA00010617"/>
    </source>
</evidence>
<evidence type="ECO:0000256" key="10">
    <source>
        <dbReference type="ARBA" id="ARBA00023004"/>
    </source>
</evidence>
<evidence type="ECO:0000256" key="13">
    <source>
        <dbReference type="PIRSR" id="PIRSR602401-1"/>
    </source>
</evidence>
<dbReference type="GO" id="GO:0005789">
    <property type="term" value="C:endoplasmic reticulum membrane"/>
    <property type="evidence" value="ECO:0007669"/>
    <property type="project" value="UniProtKB-SubCell"/>
</dbReference>
<feature type="binding site" description="axial binding residue" evidence="13">
    <location>
        <position position="453"/>
    </location>
    <ligand>
        <name>heme</name>
        <dbReference type="ChEBI" id="CHEBI:30413"/>
    </ligand>
    <ligandPart>
        <name>Fe</name>
        <dbReference type="ChEBI" id="CHEBI:18248"/>
    </ligandPart>
</feature>
<dbReference type="GO" id="GO:0016705">
    <property type="term" value="F:oxidoreductase activity, acting on paired donors, with incorporation or reduction of molecular oxygen"/>
    <property type="evidence" value="ECO:0007669"/>
    <property type="project" value="InterPro"/>
</dbReference>
<dbReference type="GO" id="GO:0020037">
    <property type="term" value="F:heme binding"/>
    <property type="evidence" value="ECO:0007669"/>
    <property type="project" value="InterPro"/>
</dbReference>
<dbReference type="EMBL" id="OA882548">
    <property type="protein sequence ID" value="CAD7275950.1"/>
    <property type="molecule type" value="Genomic_DNA"/>
</dbReference>
<dbReference type="SUPFAM" id="SSF48264">
    <property type="entry name" value="Cytochrome P450"/>
    <property type="match status" value="1"/>
</dbReference>
<evidence type="ECO:0000256" key="3">
    <source>
        <dbReference type="ARBA" id="ARBA00004406"/>
    </source>
</evidence>
<feature type="signal peptide" evidence="15">
    <location>
        <begin position="1"/>
        <end position="18"/>
    </location>
</feature>
<evidence type="ECO:0000256" key="5">
    <source>
        <dbReference type="ARBA" id="ARBA00022617"/>
    </source>
</evidence>
<evidence type="ECO:0000256" key="11">
    <source>
        <dbReference type="ARBA" id="ARBA00023033"/>
    </source>
</evidence>
<accession>A0A7R9BIF5</accession>
<proteinExistence type="inferred from homology"/>
<dbReference type="InterPro" id="IPR036396">
    <property type="entry name" value="Cyt_P450_sf"/>
</dbReference>
<evidence type="ECO:0000256" key="2">
    <source>
        <dbReference type="ARBA" id="ARBA00004174"/>
    </source>
</evidence>
<protein>
    <recommendedName>
        <fullName evidence="18">Cytochrome P450</fullName>
    </recommendedName>
</protein>
<evidence type="ECO:0000256" key="8">
    <source>
        <dbReference type="ARBA" id="ARBA00022848"/>
    </source>
</evidence>
<keyword evidence="9 14" id="KW-0560">Oxidoreductase</keyword>
<comment type="subcellular location">
    <subcellularLocation>
        <location evidence="3">Endoplasmic reticulum membrane</location>
        <topology evidence="3">Peripheral membrane protein</topology>
    </subcellularLocation>
    <subcellularLocation>
        <location evidence="2">Microsome membrane</location>
        <topology evidence="2">Peripheral membrane protein</topology>
    </subcellularLocation>
</comment>
<dbReference type="PANTHER" id="PTHR24292">
    <property type="entry name" value="CYTOCHROME P450"/>
    <property type="match status" value="1"/>
</dbReference>
<evidence type="ECO:0000256" key="7">
    <source>
        <dbReference type="ARBA" id="ARBA00022824"/>
    </source>
</evidence>
<dbReference type="PANTHER" id="PTHR24292:SF102">
    <property type="entry name" value="CYTOCHROME P450 FAMILY-RELATED"/>
    <property type="match status" value="1"/>
</dbReference>
<name>A0A7R9BIF5_9CRUS</name>
<evidence type="ECO:0000313" key="17">
    <source>
        <dbReference type="Proteomes" id="UP000678499"/>
    </source>
</evidence>
<keyword evidence="6 13" id="KW-0479">Metal-binding</keyword>
<evidence type="ECO:0000256" key="14">
    <source>
        <dbReference type="RuleBase" id="RU000461"/>
    </source>
</evidence>
<dbReference type="PRINTS" id="PR00385">
    <property type="entry name" value="P450"/>
</dbReference>
<dbReference type="InterPro" id="IPR001128">
    <property type="entry name" value="Cyt_P450"/>
</dbReference>
<evidence type="ECO:0000256" key="12">
    <source>
        <dbReference type="ARBA" id="ARBA00023136"/>
    </source>
</evidence>
<keyword evidence="15" id="KW-0732">Signal</keyword>
<evidence type="ECO:0000256" key="1">
    <source>
        <dbReference type="ARBA" id="ARBA00001971"/>
    </source>
</evidence>
<feature type="chain" id="PRO_5036402930" description="Cytochrome P450" evidence="15">
    <location>
        <begin position="19"/>
        <end position="526"/>
    </location>
</feature>
<dbReference type="Pfam" id="PF00067">
    <property type="entry name" value="p450"/>
    <property type="match status" value="1"/>
</dbReference>
<dbReference type="EMBL" id="CAJPEX010000511">
    <property type="protein sequence ID" value="CAG0916102.1"/>
    <property type="molecule type" value="Genomic_DNA"/>
</dbReference>
<evidence type="ECO:0000256" key="15">
    <source>
        <dbReference type="SAM" id="SignalP"/>
    </source>
</evidence>
<evidence type="ECO:0008006" key="18">
    <source>
        <dbReference type="Google" id="ProtNLM"/>
    </source>
</evidence>
<dbReference type="PRINTS" id="PR00463">
    <property type="entry name" value="EP450I"/>
</dbReference>
<dbReference type="InterPro" id="IPR050476">
    <property type="entry name" value="Insect_CytP450_Detox"/>
</dbReference>
<gene>
    <name evidence="16" type="ORF">NMOB1V02_LOCUS3733</name>
</gene>
<organism evidence="16">
    <name type="scientific">Notodromas monacha</name>
    <dbReference type="NCBI Taxonomy" id="399045"/>
    <lineage>
        <taxon>Eukaryota</taxon>
        <taxon>Metazoa</taxon>
        <taxon>Ecdysozoa</taxon>
        <taxon>Arthropoda</taxon>
        <taxon>Crustacea</taxon>
        <taxon>Oligostraca</taxon>
        <taxon>Ostracoda</taxon>
        <taxon>Podocopa</taxon>
        <taxon>Podocopida</taxon>
        <taxon>Cypridocopina</taxon>
        <taxon>Cypridoidea</taxon>
        <taxon>Cyprididae</taxon>
        <taxon>Notodromas</taxon>
    </lineage>
</organism>
<reference evidence="16" key="1">
    <citation type="submission" date="2020-11" db="EMBL/GenBank/DDBJ databases">
        <authorList>
            <person name="Tran Van P."/>
        </authorList>
    </citation>
    <scope>NUCLEOTIDE SEQUENCE</scope>
</reference>
<dbReference type="GO" id="GO:0005506">
    <property type="term" value="F:iron ion binding"/>
    <property type="evidence" value="ECO:0007669"/>
    <property type="project" value="InterPro"/>
</dbReference>
<dbReference type="InterPro" id="IPR002401">
    <property type="entry name" value="Cyt_P450_E_grp-I"/>
</dbReference>
<dbReference type="GO" id="GO:0004497">
    <property type="term" value="F:monooxygenase activity"/>
    <property type="evidence" value="ECO:0007669"/>
    <property type="project" value="UniProtKB-KW"/>
</dbReference>
<keyword evidence="8" id="KW-0492">Microsome</keyword>
<evidence type="ECO:0000256" key="9">
    <source>
        <dbReference type="ARBA" id="ARBA00023002"/>
    </source>
</evidence>
<keyword evidence="7" id="KW-0256">Endoplasmic reticulum</keyword>
<dbReference type="Gene3D" id="1.10.630.10">
    <property type="entry name" value="Cytochrome P450"/>
    <property type="match status" value="1"/>
</dbReference>
<dbReference type="AlphaFoldDB" id="A0A7R9BIF5"/>
<sequence length="526" mass="58650">MLASVLLTSLSLLLAAFAWWQRRRAAQSLLARAGFPGPPCPSLIAGHFAALRSDPKRCPVHVMAAWERRHGPVYGLSFGPTPVVVVGDARDVQRVVARSAKVFPDRPPLAIPVKPVTESLVGLRGGDWKRVRRVLASMLSPVNCRKVLSPVIHQKLDACMESLMTVSEQEDPVTIDLVTVSERLCFDVVGMAVLGIDPDEELFDAVRAFLGQRLDGAIKAAIYCPALVGGHHLGGGDKQGNLVTRAISSLAQTFGFHPKASKLLYAKVKAQVEARKSGLRKDDILQMMVDEMLSEDSRISEEEVIANAWVFLLGGFDTVAQALAFTLFLLAANPECQDKVHQEILSDIQDPSKPDFETVLKLPYLDKVLKESLRLYPPVNLNVSRRCEKNFQLRNGAHIPAGATVHLPLFQLHRNEEYWREPEKFLPERFKPEEEKARTKMCYIPFGAGPRYCIGKDFAIFETKMALVRILHSFRFETMEQGQELDLTLPLVTLKAKNGIPVKMYRREGFSKTVSSMDKRDKVSFA</sequence>
<keyword evidence="17" id="KW-1185">Reference proteome</keyword>
<keyword evidence="12" id="KW-0472">Membrane</keyword>
<dbReference type="PROSITE" id="PS00086">
    <property type="entry name" value="CYTOCHROME_P450"/>
    <property type="match status" value="1"/>
</dbReference>
<comment type="cofactor">
    <cofactor evidence="1 13">
        <name>heme</name>
        <dbReference type="ChEBI" id="CHEBI:30413"/>
    </cofactor>
</comment>
<evidence type="ECO:0000256" key="6">
    <source>
        <dbReference type="ARBA" id="ARBA00022723"/>
    </source>
</evidence>
<comment type="similarity">
    <text evidence="4 14">Belongs to the cytochrome P450 family.</text>
</comment>
<keyword evidence="11 14" id="KW-0503">Monooxygenase</keyword>
<evidence type="ECO:0000313" key="16">
    <source>
        <dbReference type="EMBL" id="CAD7275950.1"/>
    </source>
</evidence>
<dbReference type="InterPro" id="IPR017972">
    <property type="entry name" value="Cyt_P450_CS"/>
</dbReference>
<keyword evidence="10 13" id="KW-0408">Iron</keyword>